<dbReference type="NCBIfam" id="TIGR00176">
    <property type="entry name" value="mobB"/>
    <property type="match status" value="1"/>
</dbReference>
<dbReference type="FunFam" id="3.40.50.300:FF:000920">
    <property type="entry name" value="Molybdopterin-guanine dinucleotide biosynthesis protein B"/>
    <property type="match status" value="1"/>
</dbReference>
<feature type="domain" description="Molybdopterin-guanine dinucleotide biosynthesis protein B (MobB)" evidence="2">
    <location>
        <begin position="9"/>
        <end position="144"/>
    </location>
</feature>
<dbReference type="GO" id="GO:0006777">
    <property type="term" value="P:Mo-molybdopterin cofactor biosynthetic process"/>
    <property type="evidence" value="ECO:0007669"/>
    <property type="project" value="InterPro"/>
</dbReference>
<evidence type="ECO:0000313" key="4">
    <source>
        <dbReference type="Proteomes" id="UP001204445"/>
    </source>
</evidence>
<proteinExistence type="predicted"/>
<dbReference type="InterPro" id="IPR027417">
    <property type="entry name" value="P-loop_NTPase"/>
</dbReference>
<reference evidence="3" key="1">
    <citation type="submission" date="2022-08" db="EMBL/GenBank/DDBJ databases">
        <title>Genomic Encyclopedia of Type Strains, Phase III (KMG-III): the genomes of soil and plant-associated and newly described type strains.</title>
        <authorList>
            <person name="Whitman W."/>
        </authorList>
    </citation>
    <scope>NUCLEOTIDE SEQUENCE</scope>
    <source>
        <strain evidence="3">HMT 1</strain>
    </source>
</reference>
<evidence type="ECO:0000256" key="1">
    <source>
        <dbReference type="SAM" id="Phobius"/>
    </source>
</evidence>
<keyword evidence="4" id="KW-1185">Reference proteome</keyword>
<dbReference type="AlphaFoldDB" id="A0AAE3HIT3"/>
<keyword evidence="1" id="KW-1133">Transmembrane helix</keyword>
<feature type="transmembrane region" description="Helical" evidence="1">
    <location>
        <begin position="12"/>
        <end position="31"/>
    </location>
</feature>
<dbReference type="InterPro" id="IPR004435">
    <property type="entry name" value="MobB_dom"/>
</dbReference>
<dbReference type="Gene3D" id="3.40.50.300">
    <property type="entry name" value="P-loop containing nucleotide triphosphate hydrolases"/>
    <property type="match status" value="1"/>
</dbReference>
<dbReference type="PANTHER" id="PTHR40072">
    <property type="entry name" value="MOLYBDOPTERIN-GUANINE DINUCLEOTIDE BIOSYNTHESIS ADAPTER PROTEIN-RELATED"/>
    <property type="match status" value="1"/>
</dbReference>
<dbReference type="Pfam" id="PF03205">
    <property type="entry name" value="MobB"/>
    <property type="match status" value="1"/>
</dbReference>
<gene>
    <name evidence="3" type="ORF">J2T55_000604</name>
</gene>
<evidence type="ECO:0000313" key="3">
    <source>
        <dbReference type="EMBL" id="MCS3902600.1"/>
    </source>
</evidence>
<sequence length="189" mass="20758">MTLQAQVPVVGFAAYSGTGKTTLLVAMLALLRERGLRIGVIKHAHHSFEIDHPGKDSFELRHAGASQMLIGSRQRWALICETPDEDHGSSLQDYLDRLDQSRLDLVLVEGFKPYAIPKIELHRPSLGKPLLCQNDASIIAVAHDAPAPLAVDRVQLDINDPRAIGEFIIERFLTAASAHVTVNETVNNN</sequence>
<dbReference type="GO" id="GO:0005525">
    <property type="term" value="F:GTP binding"/>
    <property type="evidence" value="ECO:0007669"/>
    <property type="project" value="InterPro"/>
</dbReference>
<accession>A0AAE3HIT3</accession>
<dbReference type="CDD" id="cd03116">
    <property type="entry name" value="MobB"/>
    <property type="match status" value="1"/>
</dbReference>
<protein>
    <submittedName>
        <fullName evidence="3">Molybdopterin-guanine dinucleotide biosynthesis protein B</fullName>
    </submittedName>
</protein>
<evidence type="ECO:0000259" key="2">
    <source>
        <dbReference type="Pfam" id="PF03205"/>
    </source>
</evidence>
<name>A0AAE3HIT3_9GAMM</name>
<comment type="caution">
    <text evidence="3">The sequence shown here is derived from an EMBL/GenBank/DDBJ whole genome shotgun (WGS) entry which is preliminary data.</text>
</comment>
<keyword evidence="1" id="KW-0812">Transmembrane</keyword>
<dbReference type="SUPFAM" id="SSF52540">
    <property type="entry name" value="P-loop containing nucleoside triphosphate hydrolases"/>
    <property type="match status" value="1"/>
</dbReference>
<dbReference type="InterPro" id="IPR052539">
    <property type="entry name" value="MGD_biosynthesis_adapter"/>
</dbReference>
<dbReference type="PANTHER" id="PTHR40072:SF1">
    <property type="entry name" value="MOLYBDOPTERIN-GUANINE DINUCLEOTIDE BIOSYNTHESIS ADAPTER PROTEIN"/>
    <property type="match status" value="1"/>
</dbReference>
<dbReference type="EMBL" id="JANUCT010000003">
    <property type="protein sequence ID" value="MCS3902600.1"/>
    <property type="molecule type" value="Genomic_DNA"/>
</dbReference>
<organism evidence="3 4">
    <name type="scientific">Methylohalomonas lacus</name>
    <dbReference type="NCBI Taxonomy" id="398773"/>
    <lineage>
        <taxon>Bacteria</taxon>
        <taxon>Pseudomonadati</taxon>
        <taxon>Pseudomonadota</taxon>
        <taxon>Gammaproteobacteria</taxon>
        <taxon>Methylohalomonadales</taxon>
        <taxon>Methylohalomonadaceae</taxon>
        <taxon>Methylohalomonas</taxon>
    </lineage>
</organism>
<keyword evidence="1" id="KW-0472">Membrane</keyword>
<dbReference type="RefSeq" id="WP_259054146.1">
    <property type="nucleotide sequence ID" value="NZ_JANUCT010000003.1"/>
</dbReference>
<dbReference type="Proteomes" id="UP001204445">
    <property type="component" value="Unassembled WGS sequence"/>
</dbReference>